<evidence type="ECO:0000256" key="1">
    <source>
        <dbReference type="SAM" id="Phobius"/>
    </source>
</evidence>
<dbReference type="Proteomes" id="UP000321787">
    <property type="component" value="Unassembled WGS sequence"/>
</dbReference>
<name>A0A510UDF1_ALIFS</name>
<dbReference type="RefSeq" id="WP_146861688.1">
    <property type="nucleotide sequence ID" value="NZ_BJTZ01000002.1"/>
</dbReference>
<organism evidence="2 3">
    <name type="scientific">Aliivibrio fischeri</name>
    <name type="common">Vibrio fischeri</name>
    <dbReference type="NCBI Taxonomy" id="668"/>
    <lineage>
        <taxon>Bacteria</taxon>
        <taxon>Pseudomonadati</taxon>
        <taxon>Pseudomonadota</taxon>
        <taxon>Gammaproteobacteria</taxon>
        <taxon>Vibrionales</taxon>
        <taxon>Vibrionaceae</taxon>
        <taxon>Aliivibrio</taxon>
    </lineage>
</organism>
<feature type="transmembrane region" description="Helical" evidence="1">
    <location>
        <begin position="510"/>
        <end position="528"/>
    </location>
</feature>
<dbReference type="AlphaFoldDB" id="A0A510UDF1"/>
<sequence length="581" mass="65446">MEKVWSEELGCFSDNTEKKVAKIVNAYFPWNEELAKESKPDIPYYEPVKEPQSKVAAFEYSIEIACSQDELNTYQVGVFSLGKTKEEESISSWSKVQTDDGFTLLTASVNVNEPKKLHREFFSLSGSAISFDDVKPVKKGSGSHSESFVPIKPAVQVDKRLGWPTEGYFYHFIDDSLIHEYKLMGDGKWAFQVTQSSEHHLTDELVSQHQYSFILLPWKINNKIIARQHLLYLPQKMTTKQLEELTPDWIDENGCLLDVNEIAEARAEKVLERESDVDEKGTLLLPPVDVTKEKTVFSWANLWINEQSSTIHPVVATLHKMDSIPKNTPVINVRAKKHGINPKNMYWPAYDFTKEGDDKYFDEVEYVDDITTLAALSKAEFDEFFTAVSHTIAAKDFVVGLYPTVKDKLNFLINNTKMTGVIRVVDGQESVILNHIKAYFPILEQGTLFSSSNPQVIKWALSSTAIKGASKFLTLSAPTEIIVGSAVNVVNYMVNDEMTLKELKIAQWQIVVRLITSAGVVFAAGIIAPYLVTSAAIGVTFTLVSMSIYALDNAKPDPYNKGETFSKDFIEHYIPEELLSD</sequence>
<evidence type="ECO:0000313" key="3">
    <source>
        <dbReference type="Proteomes" id="UP000321787"/>
    </source>
</evidence>
<reference evidence="2 3" key="1">
    <citation type="submission" date="2019-07" db="EMBL/GenBank/DDBJ databases">
        <title>Whole genome shotgun sequence of Aliivibrio fischeri NBRC 101058.</title>
        <authorList>
            <person name="Hosoyama A."/>
            <person name="Uohara A."/>
            <person name="Ohji S."/>
            <person name="Ichikawa N."/>
        </authorList>
    </citation>
    <scope>NUCLEOTIDE SEQUENCE [LARGE SCALE GENOMIC DNA]</scope>
    <source>
        <strain evidence="2 3">NBRC 101058</strain>
    </source>
</reference>
<gene>
    <name evidence="2" type="ORF">AFI02nite_06120</name>
</gene>
<protein>
    <submittedName>
        <fullName evidence="2">Uncharacterized protein</fullName>
    </submittedName>
</protein>
<keyword evidence="1" id="KW-0812">Transmembrane</keyword>
<accession>A0A510UDF1</accession>
<comment type="caution">
    <text evidence="2">The sequence shown here is derived from an EMBL/GenBank/DDBJ whole genome shotgun (WGS) entry which is preliminary data.</text>
</comment>
<evidence type="ECO:0000313" key="2">
    <source>
        <dbReference type="EMBL" id="GEK12576.1"/>
    </source>
</evidence>
<keyword evidence="1" id="KW-1133">Transmembrane helix</keyword>
<dbReference type="CDD" id="cd20709">
    <property type="entry name" value="MIX_V"/>
    <property type="match status" value="1"/>
</dbReference>
<proteinExistence type="predicted"/>
<keyword evidence="1" id="KW-0472">Membrane</keyword>
<dbReference type="EMBL" id="BJTZ01000002">
    <property type="protein sequence ID" value="GEK12576.1"/>
    <property type="molecule type" value="Genomic_DNA"/>
</dbReference>